<comment type="function">
    <text evidence="4">Catalyzes the ATP-dependent conversion of 5-aminoimidazole ribonucleotide (AIR) and HCO(3)(-) to N5-carboxyaminoimidazole ribonucleotide (N5-CAIR).</text>
</comment>
<dbReference type="Gene3D" id="3.30.1490.20">
    <property type="entry name" value="ATP-grasp fold, A domain"/>
    <property type="match status" value="1"/>
</dbReference>
<dbReference type="NCBIfam" id="TIGR01161">
    <property type="entry name" value="purK"/>
    <property type="match status" value="1"/>
</dbReference>
<dbReference type="InterPro" id="IPR013815">
    <property type="entry name" value="ATP_grasp_subdomain_1"/>
</dbReference>
<dbReference type="SUPFAM" id="SSF56059">
    <property type="entry name" value="Glutathione synthetase ATP-binding domain-like"/>
    <property type="match status" value="1"/>
</dbReference>
<organism evidence="7 8">
    <name type="scientific">Ectobacillus funiculus</name>
    <dbReference type="NCBI Taxonomy" id="137993"/>
    <lineage>
        <taxon>Bacteria</taxon>
        <taxon>Bacillati</taxon>
        <taxon>Bacillota</taxon>
        <taxon>Bacilli</taxon>
        <taxon>Bacillales</taxon>
        <taxon>Bacillaceae</taxon>
        <taxon>Ectobacillus</taxon>
    </lineage>
</organism>
<keyword evidence="3 4" id="KW-0067">ATP-binding</keyword>
<feature type="binding site" evidence="4">
    <location>
        <begin position="152"/>
        <end position="158"/>
    </location>
    <ligand>
        <name>ATP</name>
        <dbReference type="ChEBI" id="CHEBI:30616"/>
    </ligand>
</feature>
<feature type="binding site" evidence="4">
    <location>
        <begin position="267"/>
        <end position="268"/>
    </location>
    <ligand>
        <name>ATP</name>
        <dbReference type="ChEBI" id="CHEBI:30616"/>
    </ligand>
</feature>
<dbReference type="PANTHER" id="PTHR11609:SF5">
    <property type="entry name" value="PHOSPHORIBOSYLAMINOIMIDAZOLE CARBOXYLASE"/>
    <property type="match status" value="1"/>
</dbReference>
<evidence type="ECO:0000259" key="6">
    <source>
        <dbReference type="PROSITE" id="PS50975"/>
    </source>
</evidence>
<feature type="domain" description="ATP-grasp" evidence="6">
    <location>
        <begin position="111"/>
        <end position="297"/>
    </location>
</feature>
<name>A0ABV5WAB1_9BACI</name>
<comment type="catalytic activity">
    <reaction evidence="4 5">
        <text>5-amino-1-(5-phospho-beta-D-ribosyl)imidazole + hydrogencarbonate + ATP = 5-carboxyamino-1-(5-phospho-D-ribosyl)imidazole + ADP + phosphate + 2 H(+)</text>
        <dbReference type="Rhea" id="RHEA:19317"/>
        <dbReference type="ChEBI" id="CHEBI:15378"/>
        <dbReference type="ChEBI" id="CHEBI:17544"/>
        <dbReference type="ChEBI" id="CHEBI:30616"/>
        <dbReference type="ChEBI" id="CHEBI:43474"/>
        <dbReference type="ChEBI" id="CHEBI:58730"/>
        <dbReference type="ChEBI" id="CHEBI:137981"/>
        <dbReference type="ChEBI" id="CHEBI:456216"/>
        <dbReference type="EC" id="6.3.4.18"/>
    </reaction>
</comment>
<dbReference type="NCBIfam" id="NF004676">
    <property type="entry name" value="PRK06019.1-2"/>
    <property type="match status" value="1"/>
</dbReference>
<keyword evidence="4 5" id="KW-0436">Ligase</keyword>
<dbReference type="Pfam" id="PF17769">
    <property type="entry name" value="PurK_C"/>
    <property type="match status" value="1"/>
</dbReference>
<dbReference type="InterPro" id="IPR040686">
    <property type="entry name" value="PurK_C"/>
</dbReference>
<feature type="binding site" evidence="4">
    <location>
        <position position="107"/>
    </location>
    <ligand>
        <name>ATP</name>
        <dbReference type="ChEBI" id="CHEBI:30616"/>
    </ligand>
</feature>
<comment type="pathway">
    <text evidence="4 5">Purine metabolism; IMP biosynthesis via de novo pathway; 5-amino-1-(5-phospho-D-ribosyl)imidazole-4-carboxylate from 5-amino-1-(5-phospho-D-ribosyl)imidazole (N5-CAIR route): step 1/2.</text>
</comment>
<evidence type="ECO:0000256" key="4">
    <source>
        <dbReference type="HAMAP-Rule" id="MF_01928"/>
    </source>
</evidence>
<gene>
    <name evidence="4 5 7" type="primary">purK</name>
    <name evidence="7" type="ORF">ACFFMS_03100</name>
</gene>
<dbReference type="SUPFAM" id="SSF52440">
    <property type="entry name" value="PreATP-grasp domain"/>
    <property type="match status" value="1"/>
</dbReference>
<evidence type="ECO:0000256" key="3">
    <source>
        <dbReference type="ARBA" id="ARBA00022840"/>
    </source>
</evidence>
<dbReference type="Pfam" id="PF02222">
    <property type="entry name" value="ATP-grasp"/>
    <property type="match status" value="1"/>
</dbReference>
<dbReference type="HAMAP" id="MF_01928">
    <property type="entry name" value="PurK"/>
    <property type="match status" value="1"/>
</dbReference>
<comment type="similarity">
    <text evidence="4 5">Belongs to the PurK/PurT family.</text>
</comment>
<dbReference type="Gene3D" id="3.40.50.20">
    <property type="match status" value="1"/>
</dbReference>
<feature type="binding site" evidence="4">
    <location>
        <position position="147"/>
    </location>
    <ligand>
        <name>ATP</name>
        <dbReference type="ChEBI" id="CHEBI:30616"/>
    </ligand>
</feature>
<dbReference type="NCBIfam" id="NF004679">
    <property type="entry name" value="PRK06019.1-5"/>
    <property type="match status" value="1"/>
</dbReference>
<comment type="caution">
    <text evidence="7">The sequence shown here is derived from an EMBL/GenBank/DDBJ whole genome shotgun (WGS) entry which is preliminary data.</text>
</comment>
<dbReference type="GO" id="GO:0034028">
    <property type="term" value="F:5-(carboxyamino)imidazole ribonucleotide synthase activity"/>
    <property type="evidence" value="ECO:0007669"/>
    <property type="project" value="UniProtKB-EC"/>
</dbReference>
<protein>
    <recommendedName>
        <fullName evidence="4 5">N5-carboxyaminoimidazole ribonucleotide synthase</fullName>
        <shortName evidence="4 5">N5-CAIR synthase</shortName>
        <ecNumber evidence="4 5">6.3.4.18</ecNumber>
    </recommendedName>
    <alternativeName>
        <fullName evidence="4 5">5-(carboxyamino)imidazole ribonucleotide synthetase</fullName>
    </alternativeName>
</protein>
<dbReference type="PANTHER" id="PTHR11609">
    <property type="entry name" value="PURINE BIOSYNTHESIS PROTEIN 6/7, PUR6/7"/>
    <property type="match status" value="1"/>
</dbReference>
<reference evidence="7 8" key="1">
    <citation type="submission" date="2024-09" db="EMBL/GenBank/DDBJ databases">
        <authorList>
            <person name="Sun Q."/>
            <person name="Mori K."/>
        </authorList>
    </citation>
    <scope>NUCLEOTIDE SEQUENCE [LARGE SCALE GENOMIC DNA]</scope>
    <source>
        <strain evidence="7 8">JCM 11201</strain>
    </source>
</reference>
<keyword evidence="1 4" id="KW-0547">Nucleotide-binding</keyword>
<dbReference type="InterPro" id="IPR005875">
    <property type="entry name" value="PurK"/>
</dbReference>
<dbReference type="InterPro" id="IPR054350">
    <property type="entry name" value="PurT/PurK_preATP-grasp"/>
</dbReference>
<dbReference type="InterPro" id="IPR016185">
    <property type="entry name" value="PreATP-grasp_dom_sf"/>
</dbReference>
<feature type="binding site" evidence="4">
    <location>
        <position position="213"/>
    </location>
    <ligand>
        <name>ATP</name>
        <dbReference type="ChEBI" id="CHEBI:30616"/>
    </ligand>
</feature>
<dbReference type="InterPro" id="IPR011054">
    <property type="entry name" value="Rudment_hybrid_motif"/>
</dbReference>
<accession>A0ABV5WAB1</accession>
<feature type="binding site" evidence="4">
    <location>
        <position position="190"/>
    </location>
    <ligand>
        <name>ATP</name>
        <dbReference type="ChEBI" id="CHEBI:30616"/>
    </ligand>
</feature>
<evidence type="ECO:0000256" key="2">
    <source>
        <dbReference type="ARBA" id="ARBA00022755"/>
    </source>
</evidence>
<evidence type="ECO:0000313" key="8">
    <source>
        <dbReference type="Proteomes" id="UP001589609"/>
    </source>
</evidence>
<dbReference type="RefSeq" id="WP_379947832.1">
    <property type="nucleotide sequence ID" value="NZ_JBHMAF010000013.1"/>
</dbReference>
<keyword evidence="2 4" id="KW-0658">Purine biosynthesis</keyword>
<dbReference type="NCBIfam" id="NF004675">
    <property type="entry name" value="PRK06019.1-1"/>
    <property type="match status" value="1"/>
</dbReference>
<sequence>MTKKIIPGQTIGIIGGGQLGRMMAISAREMGYNIAVLEPTPNGPCAQIADIEIVAPYNDLQAIEQLAKVSDVITYEFENIDYDCLHWLEQHAYLPQGSKVLKTTQNRFTEKNAISQAGIPVAPYELVRSQQELLAAVGKLSYPCVLKTTTGGYDGKGQVVIRNEEGLASAIELVEQAECILEAWVPFEKEISVIVVRSVSGETKVFPVAENIHVENILHETIVPARISKEVEQKALEYAEHLANELGLVGTLAVEMFVTAGGGLYVNELAPRPHNSGHYTIDACETSQFEQHVRAICNWPLGETTLLKPVVMVNILGEHIEGILSRIGQLSDSKLHLYGKKEAKHKRKMGHLNILADDIDTALQKAQTLGIWHREEQVLEGTK</sequence>
<keyword evidence="8" id="KW-1185">Reference proteome</keyword>
<dbReference type="InterPro" id="IPR003135">
    <property type="entry name" value="ATP-grasp_carboxylate-amine"/>
</dbReference>
<evidence type="ECO:0000313" key="7">
    <source>
        <dbReference type="EMBL" id="MFB9757533.1"/>
    </source>
</evidence>
<dbReference type="Pfam" id="PF22660">
    <property type="entry name" value="RS_preATP-grasp-like"/>
    <property type="match status" value="1"/>
</dbReference>
<evidence type="ECO:0000256" key="1">
    <source>
        <dbReference type="ARBA" id="ARBA00022741"/>
    </source>
</evidence>
<dbReference type="PROSITE" id="PS50975">
    <property type="entry name" value="ATP_GRASP"/>
    <property type="match status" value="1"/>
</dbReference>
<feature type="binding site" evidence="4">
    <location>
        <begin position="182"/>
        <end position="185"/>
    </location>
    <ligand>
        <name>ATP</name>
        <dbReference type="ChEBI" id="CHEBI:30616"/>
    </ligand>
</feature>
<proteinExistence type="inferred from homology"/>
<dbReference type="SUPFAM" id="SSF51246">
    <property type="entry name" value="Rudiment single hybrid motif"/>
    <property type="match status" value="1"/>
</dbReference>
<comment type="subunit">
    <text evidence="4 5">Homodimer.</text>
</comment>
<dbReference type="Proteomes" id="UP001589609">
    <property type="component" value="Unassembled WGS sequence"/>
</dbReference>
<dbReference type="Gene3D" id="3.30.470.20">
    <property type="entry name" value="ATP-grasp fold, B domain"/>
    <property type="match status" value="1"/>
</dbReference>
<dbReference type="EC" id="6.3.4.18" evidence="4 5"/>
<comment type="function">
    <text evidence="5">Catalyzes the ATP-dependent conversion of 5-aminoimidazole ribonucleotide (AIR) and HCO(3)- to N5-carboxyaminoimidazole ribonucleotide (N5-CAIR).</text>
</comment>
<dbReference type="EMBL" id="JBHMAF010000013">
    <property type="protein sequence ID" value="MFB9757533.1"/>
    <property type="molecule type" value="Genomic_DNA"/>
</dbReference>
<dbReference type="InterPro" id="IPR011761">
    <property type="entry name" value="ATP-grasp"/>
</dbReference>
<evidence type="ECO:0000256" key="5">
    <source>
        <dbReference type="RuleBase" id="RU361200"/>
    </source>
</evidence>